<dbReference type="AlphaFoldDB" id="A0AAP7L1V9"/>
<gene>
    <name evidence="1" type="ORF">A9K56_03990</name>
</gene>
<evidence type="ECO:0000313" key="1">
    <source>
        <dbReference type="EMBL" id="OBU62816.1"/>
    </source>
</evidence>
<protein>
    <recommendedName>
        <fullName evidence="3">PIN domain-containing protein</fullName>
    </recommendedName>
</protein>
<accession>A0AAP7L1V9</accession>
<proteinExistence type="predicted"/>
<dbReference type="EMBL" id="LYVI01000002">
    <property type="protein sequence ID" value="OBU62816.1"/>
    <property type="molecule type" value="Genomic_DNA"/>
</dbReference>
<dbReference type="RefSeq" id="WP_065181506.1">
    <property type="nucleotide sequence ID" value="NZ_LYVI01000002.1"/>
</dbReference>
<organism evidence="1 2">
    <name type="scientific">Stenotrophomonas maltophilia</name>
    <name type="common">Pseudomonas maltophilia</name>
    <name type="synonym">Xanthomonas maltophilia</name>
    <dbReference type="NCBI Taxonomy" id="40324"/>
    <lineage>
        <taxon>Bacteria</taxon>
        <taxon>Pseudomonadati</taxon>
        <taxon>Pseudomonadota</taxon>
        <taxon>Gammaproteobacteria</taxon>
        <taxon>Lysobacterales</taxon>
        <taxon>Lysobacteraceae</taxon>
        <taxon>Stenotrophomonas</taxon>
        <taxon>Stenotrophomonas maltophilia group</taxon>
    </lineage>
</organism>
<sequence length="205" mass="21882">MALRLLIDNDVLIKLAHWELLDLLPPSLGVDWGDVATLESLKFRARRGDKKLFQSAEIAAALLDRLMLTVDLPAADLADISQMQGIVGLDAGEIALLAACLSDPDTMLVTGDKRALNALTASCPLELTERLCGRVICLEQLMVLMAERAGPSGVIEGVLRCREIDAAVRAVVGPSGCSHASFKEGMDSYIGNLRDATGALLWNGS</sequence>
<reference evidence="1 2" key="1">
    <citation type="submission" date="2016-05" db="EMBL/GenBank/DDBJ databases">
        <title>Draft Genome Sequences of Stenotrophomonas maltophilia Strains Sm32COP, Sm41DVV, Sm46PAILV, SmF3, SmF22, SmSOFb1 and SmCVFa1, Isolated from Different Manures, in France.</title>
        <authorList>
            <person name="Nazaret S."/>
            <person name="Bodilis J."/>
        </authorList>
    </citation>
    <scope>NUCLEOTIDE SEQUENCE [LARGE SCALE GENOMIC DNA]</scope>
    <source>
        <strain evidence="1 2">Sm41DVV</strain>
    </source>
</reference>
<evidence type="ECO:0008006" key="3">
    <source>
        <dbReference type="Google" id="ProtNLM"/>
    </source>
</evidence>
<comment type="caution">
    <text evidence="1">The sequence shown here is derived from an EMBL/GenBank/DDBJ whole genome shotgun (WGS) entry which is preliminary data.</text>
</comment>
<dbReference type="Proteomes" id="UP000092125">
    <property type="component" value="Unassembled WGS sequence"/>
</dbReference>
<name>A0AAP7L1V9_STEMA</name>
<evidence type="ECO:0000313" key="2">
    <source>
        <dbReference type="Proteomes" id="UP000092125"/>
    </source>
</evidence>